<reference evidence="9 10" key="1">
    <citation type="journal article" date="2019" name="Nature">
        <title>A new antibiotic selectively kills Gram-negative pathogens.</title>
        <authorList>
            <person name="Imai Y."/>
            <person name="Meyer K.J."/>
            <person name="Iinishi A."/>
            <person name="Favre-Godal Q."/>
            <person name="Green R."/>
            <person name="Manuse S."/>
            <person name="Caboni M."/>
            <person name="Mori M."/>
            <person name="Niles S."/>
            <person name="Ghiglieri M."/>
            <person name="Honrao C."/>
            <person name="Ma X."/>
            <person name="Guo J.J."/>
            <person name="Makriyannis A."/>
            <person name="Linares-Otoya L."/>
            <person name="Boehringer N."/>
            <person name="Wuisan Z.G."/>
            <person name="Kaur H."/>
            <person name="Wu R."/>
            <person name="Mateus A."/>
            <person name="Typas A."/>
            <person name="Savitski M.M."/>
            <person name="Espinoza J.L."/>
            <person name="O'Rourke A."/>
            <person name="Nelson K.E."/>
            <person name="Hiller S."/>
            <person name="Noinaj N."/>
            <person name="Schaeberle T.F."/>
            <person name="D'Onofrio A."/>
            <person name="Lewis K."/>
        </authorList>
    </citation>
    <scope>NUCLEOTIDE SEQUENCE [LARGE SCALE GENOMIC DNA]</scope>
    <source>
        <strain evidence="9 10">HGB 1456</strain>
    </source>
</reference>
<evidence type="ECO:0000256" key="2">
    <source>
        <dbReference type="ARBA" id="ARBA00022475"/>
    </source>
</evidence>
<keyword evidence="5 8" id="KW-0812">Transmembrane</keyword>
<evidence type="ECO:0000313" key="10">
    <source>
        <dbReference type="Proteomes" id="UP000481739"/>
    </source>
</evidence>
<gene>
    <name evidence="9" type="ORF">GEA64_02735</name>
</gene>
<evidence type="ECO:0000256" key="1">
    <source>
        <dbReference type="ARBA" id="ARBA00004377"/>
    </source>
</evidence>
<evidence type="ECO:0000256" key="7">
    <source>
        <dbReference type="ARBA" id="ARBA00023136"/>
    </source>
</evidence>
<evidence type="ECO:0000256" key="4">
    <source>
        <dbReference type="ARBA" id="ARBA00022649"/>
    </source>
</evidence>
<dbReference type="EMBL" id="WHZZ01000001">
    <property type="protein sequence ID" value="MQL46969.1"/>
    <property type="molecule type" value="Genomic_DNA"/>
</dbReference>
<name>A0A7C9KTB3_9GAMM</name>
<proteinExistence type="inferred from homology"/>
<evidence type="ECO:0000256" key="8">
    <source>
        <dbReference type="RuleBase" id="RU221113"/>
    </source>
</evidence>
<dbReference type="PRINTS" id="PR00281">
    <property type="entry name" value="HOKGEFTOXIC"/>
</dbReference>
<comment type="similarity">
    <text evidence="8">Belongs to the hok/gef family.</text>
</comment>
<keyword evidence="4" id="KW-1277">Toxin-antitoxin system</keyword>
<keyword evidence="7 8" id="KW-0472">Membrane</keyword>
<keyword evidence="3" id="KW-0997">Cell inner membrane</keyword>
<organism evidence="9 10">
    <name type="scientific">Photorhabdus khanii</name>
    <dbReference type="NCBI Taxonomy" id="1004150"/>
    <lineage>
        <taxon>Bacteria</taxon>
        <taxon>Pseudomonadati</taxon>
        <taxon>Pseudomonadota</taxon>
        <taxon>Gammaproteobacteria</taxon>
        <taxon>Enterobacterales</taxon>
        <taxon>Morganellaceae</taxon>
        <taxon>Photorhabdus</taxon>
    </lineage>
</organism>
<protein>
    <submittedName>
        <fullName evidence="9">Hok/Gef family protein</fullName>
    </submittedName>
</protein>
<comment type="subcellular location">
    <subcellularLocation>
        <location evidence="1 8">Cell inner membrane</location>
        <topology evidence="1 8">Single-pass membrane protein</topology>
    </subcellularLocation>
</comment>
<dbReference type="RefSeq" id="WP_152962276.1">
    <property type="nucleotide sequence ID" value="NZ_CAWOZU010000011.1"/>
</dbReference>
<evidence type="ECO:0000256" key="6">
    <source>
        <dbReference type="ARBA" id="ARBA00022989"/>
    </source>
</evidence>
<comment type="caution">
    <text evidence="9">The sequence shown here is derived from an EMBL/GenBank/DDBJ whole genome shotgun (WGS) entry which is preliminary data.</text>
</comment>
<dbReference type="AlphaFoldDB" id="A0A7C9KTB3"/>
<dbReference type="Proteomes" id="UP000481739">
    <property type="component" value="Unassembled WGS sequence"/>
</dbReference>
<keyword evidence="2" id="KW-1003">Cell membrane</keyword>
<dbReference type="Pfam" id="PF01848">
    <property type="entry name" value="HOK_GEF"/>
    <property type="match status" value="1"/>
</dbReference>
<evidence type="ECO:0000256" key="3">
    <source>
        <dbReference type="ARBA" id="ARBA00022519"/>
    </source>
</evidence>
<keyword evidence="6 8" id="KW-1133">Transmembrane helix</keyword>
<accession>A0A7C9KTB3</accession>
<dbReference type="GO" id="GO:0005886">
    <property type="term" value="C:plasma membrane"/>
    <property type="evidence" value="ECO:0007669"/>
    <property type="project" value="UniProtKB-SubCell"/>
</dbReference>
<sequence>MKQQKAVLIAIIAIIVICIAALAAVLVTRKDLCEVRIRSGQTEFAVFMDYEPK</sequence>
<evidence type="ECO:0000256" key="5">
    <source>
        <dbReference type="ARBA" id="ARBA00022692"/>
    </source>
</evidence>
<feature type="transmembrane region" description="Helical" evidence="8">
    <location>
        <begin position="6"/>
        <end position="28"/>
    </location>
</feature>
<dbReference type="InterPro" id="IPR000021">
    <property type="entry name" value="Hok/gef_toxin"/>
</dbReference>
<evidence type="ECO:0000313" key="9">
    <source>
        <dbReference type="EMBL" id="MQL46969.1"/>
    </source>
</evidence>